<dbReference type="SMR" id="A0AAV3KHV5"/>
<evidence type="ECO:0000256" key="1">
    <source>
        <dbReference type="SAM" id="MobiDB-lite"/>
    </source>
</evidence>
<dbReference type="Pfam" id="PF15655">
    <property type="entry name" value="Imm-NTF2"/>
    <property type="match status" value="1"/>
</dbReference>
<dbReference type="Proteomes" id="UP000017142">
    <property type="component" value="Unassembled WGS sequence"/>
</dbReference>
<feature type="domain" description="NTF2 fold immunity protein" evidence="2">
    <location>
        <begin position="6"/>
        <end position="134"/>
    </location>
</feature>
<dbReference type="InterPro" id="IPR028049">
    <property type="entry name" value="Imm-NTF2"/>
</dbReference>
<proteinExistence type="predicted"/>
<dbReference type="GeneID" id="43519518"/>
<dbReference type="RefSeq" id="WP_013316541.1">
    <property type="nucleotide sequence ID" value="NZ_AMWE01000001.1"/>
</dbReference>
<dbReference type="EMBL" id="AMWE01000001">
    <property type="protein sequence ID" value="ERO59816.1"/>
    <property type="molecule type" value="Genomic_DNA"/>
</dbReference>
<accession>A0AAV3KHV5</accession>
<dbReference type="AlphaFoldDB" id="A0AAV3KHV5"/>
<name>A0AAV3KHV5_9GAMM</name>
<comment type="caution">
    <text evidence="3">The sequence shown here is derived from an EMBL/GenBank/DDBJ whole genome shotgun (WGS) entry which is preliminary data.</text>
</comment>
<sequence>MTELSKAEKVLKEFIIQMNQWELKYYPLFRNEGMTAYKDAAKKELDDIYDLFCTKKERKQGRQISLSCGEPPEYSPDEEVLSSELNKNKCVFITQQYTEAKNKFRYTLQFKEDEWRIDKKERFSFYDDKWIKYNL</sequence>
<reference evidence="4" key="1">
    <citation type="journal article" date="2013" name="Diversity">
        <title>Genome Sequence of Dickeya solani, a New soft Rot Pathogen of Potato, Suggests its Emergence May Be Related to a Novel Combination of Non-Ribosomal Peptide/Polyketide Synthetase Clusters.</title>
        <authorList>
            <person name="Garlant L."/>
            <person name="Koskinen P."/>
            <person name="Rouhiainen L."/>
            <person name="Laine P."/>
            <person name="Paulin L."/>
            <person name="Auvinen P."/>
            <person name="Holm L."/>
            <person name="Pirhonen M."/>
        </authorList>
    </citation>
    <scope>NUCLEOTIDE SEQUENCE [LARGE SCALE GENOMIC DNA]</scope>
    <source>
        <strain evidence="4">D s0432-1</strain>
    </source>
</reference>
<evidence type="ECO:0000259" key="2">
    <source>
        <dbReference type="Pfam" id="PF15655"/>
    </source>
</evidence>
<organism evidence="3 4">
    <name type="scientific">Dickeya solani D s0432-1</name>
    <dbReference type="NCBI Taxonomy" id="1231725"/>
    <lineage>
        <taxon>Bacteria</taxon>
        <taxon>Pseudomonadati</taxon>
        <taxon>Pseudomonadota</taxon>
        <taxon>Gammaproteobacteria</taxon>
        <taxon>Enterobacterales</taxon>
        <taxon>Pectobacteriaceae</taxon>
        <taxon>Dickeya</taxon>
    </lineage>
</organism>
<protein>
    <recommendedName>
        <fullName evidence="2">NTF2 fold immunity protein domain-containing protein</fullName>
    </recommendedName>
</protein>
<gene>
    <name evidence="3" type="ORF">A544_0796</name>
</gene>
<feature type="region of interest" description="Disordered" evidence="1">
    <location>
        <begin position="58"/>
        <end position="77"/>
    </location>
</feature>
<evidence type="ECO:0000313" key="4">
    <source>
        <dbReference type="Proteomes" id="UP000017142"/>
    </source>
</evidence>
<evidence type="ECO:0000313" key="3">
    <source>
        <dbReference type="EMBL" id="ERO59816.1"/>
    </source>
</evidence>